<dbReference type="PROSITE" id="PS51007">
    <property type="entry name" value="CYTC"/>
    <property type="match status" value="1"/>
</dbReference>
<sequence length="298" mass="29028">MSDAHSKHDEDGPHEGPIKTPKQLVLAVVFSFLVPIIGIVLLVTFVSQANRPAAGSDGLAAEAVARRIQPVGQVVVRDASDPSALKTGEQVYTAQCAACHAAGVAGAPKFGDEGAWAARIKTGYEALLTSALKGKGAMGPQGGGDHSDLEIGRAVVFMANKAGAGFPEPKAPAAAAPADAGSAAAAPAAAEPAPAAAPAPAMPAPATTAAPAAATTTAAAGAVPALYKTACAVCHDAGVAGAPKLGDKAAWAPRLAAGIDGLTASAIKGKGAMPPRGGSAGTDADIKAVVTYMVGQAK</sequence>
<evidence type="ECO:0000313" key="10">
    <source>
        <dbReference type="Proteomes" id="UP000037660"/>
    </source>
</evidence>
<dbReference type="Pfam" id="PF13442">
    <property type="entry name" value="Cytochrome_CBB3"/>
    <property type="match status" value="2"/>
</dbReference>
<keyword evidence="7" id="KW-0812">Transmembrane</keyword>
<organism evidence="9 10">
    <name type="scientific">Piscinibacter sakaiensis</name>
    <name type="common">Ideonella sakaiensis</name>
    <dbReference type="NCBI Taxonomy" id="1547922"/>
    <lineage>
        <taxon>Bacteria</taxon>
        <taxon>Pseudomonadati</taxon>
        <taxon>Pseudomonadota</taxon>
        <taxon>Betaproteobacteria</taxon>
        <taxon>Burkholderiales</taxon>
        <taxon>Sphaerotilaceae</taxon>
        <taxon>Piscinibacter</taxon>
    </lineage>
</organism>
<dbReference type="GO" id="GO:0020037">
    <property type="term" value="F:heme binding"/>
    <property type="evidence" value="ECO:0007669"/>
    <property type="project" value="InterPro"/>
</dbReference>
<evidence type="ECO:0000256" key="6">
    <source>
        <dbReference type="PROSITE-ProRule" id="PRU00433"/>
    </source>
</evidence>
<dbReference type="PRINTS" id="PR00607">
    <property type="entry name" value="CYTCHROMECIE"/>
</dbReference>
<reference evidence="10" key="1">
    <citation type="submission" date="2015-07" db="EMBL/GenBank/DDBJ databases">
        <title>Discovery of a poly(ethylene terephthalate assimilation.</title>
        <authorList>
            <person name="Yoshida S."/>
            <person name="Hiraga K."/>
            <person name="Takehana T."/>
            <person name="Taniguchi I."/>
            <person name="Yamaji H."/>
            <person name="Maeda Y."/>
            <person name="Toyohara K."/>
            <person name="Miyamoto K."/>
            <person name="Kimura Y."/>
            <person name="Oda K."/>
        </authorList>
    </citation>
    <scope>NUCLEOTIDE SEQUENCE [LARGE SCALE GENOMIC DNA]</scope>
    <source>
        <strain evidence="10">NBRC 110686 / TISTR 2288 / 201-F6</strain>
    </source>
</reference>
<keyword evidence="10" id="KW-1185">Reference proteome</keyword>
<dbReference type="EMBL" id="BBYR01000030">
    <property type="protein sequence ID" value="GAP36016.1"/>
    <property type="molecule type" value="Genomic_DNA"/>
</dbReference>
<dbReference type="Proteomes" id="UP000037660">
    <property type="component" value="Unassembled WGS sequence"/>
</dbReference>
<keyword evidence="2 6" id="KW-0349">Heme</keyword>
<dbReference type="GO" id="GO:0005506">
    <property type="term" value="F:iron ion binding"/>
    <property type="evidence" value="ECO:0007669"/>
    <property type="project" value="InterPro"/>
</dbReference>
<comment type="caution">
    <text evidence="9">The sequence shown here is derived from an EMBL/GenBank/DDBJ whole genome shotgun (WGS) entry which is preliminary data.</text>
</comment>
<keyword evidence="7" id="KW-0472">Membrane</keyword>
<dbReference type="Gene3D" id="1.10.760.10">
    <property type="entry name" value="Cytochrome c-like domain"/>
    <property type="match status" value="2"/>
</dbReference>
<evidence type="ECO:0000256" key="3">
    <source>
        <dbReference type="ARBA" id="ARBA00022723"/>
    </source>
</evidence>
<proteinExistence type="predicted"/>
<evidence type="ECO:0000256" key="7">
    <source>
        <dbReference type="SAM" id="Phobius"/>
    </source>
</evidence>
<dbReference type="AlphaFoldDB" id="A0A0K8P055"/>
<evidence type="ECO:0000313" key="9">
    <source>
        <dbReference type="EMBL" id="GAP36016.1"/>
    </source>
</evidence>
<dbReference type="RefSeq" id="WP_054020031.1">
    <property type="nucleotide sequence ID" value="NZ_BBYR01000030.1"/>
</dbReference>
<dbReference type="PANTHER" id="PTHR40942:SF4">
    <property type="entry name" value="CYTOCHROME C5"/>
    <property type="match status" value="1"/>
</dbReference>
<dbReference type="PANTHER" id="PTHR40942">
    <property type="match status" value="1"/>
</dbReference>
<keyword evidence="1" id="KW-0813">Transport</keyword>
<feature type="transmembrane region" description="Helical" evidence="7">
    <location>
        <begin position="24"/>
        <end position="46"/>
    </location>
</feature>
<dbReference type="InterPro" id="IPR002323">
    <property type="entry name" value="Cyt_CIE"/>
</dbReference>
<evidence type="ECO:0000256" key="2">
    <source>
        <dbReference type="ARBA" id="ARBA00022617"/>
    </source>
</evidence>
<dbReference type="InterPro" id="IPR036909">
    <property type="entry name" value="Cyt_c-like_dom_sf"/>
</dbReference>
<dbReference type="SUPFAM" id="SSF46626">
    <property type="entry name" value="Cytochrome c"/>
    <property type="match status" value="2"/>
</dbReference>
<keyword evidence="7" id="KW-1133">Transmembrane helix</keyword>
<reference evidence="9 10" key="2">
    <citation type="journal article" date="2016" name="Science">
        <title>A bacterium that degrades and assimilates poly(ethylene terephthalate).</title>
        <authorList>
            <person name="Yoshida S."/>
            <person name="Hiraga K."/>
            <person name="Takehana T."/>
            <person name="Taniguchi I."/>
            <person name="Yamaji H."/>
            <person name="Maeda Y."/>
            <person name="Toyohara K."/>
            <person name="Miyamoto K."/>
            <person name="Kimura Y."/>
            <person name="Oda K."/>
        </authorList>
    </citation>
    <scope>NUCLEOTIDE SEQUENCE [LARGE SCALE GENOMIC DNA]</scope>
    <source>
        <strain evidence="10">NBRC 110686 / TISTR 2288 / 201-F6</strain>
    </source>
</reference>
<evidence type="ECO:0000256" key="1">
    <source>
        <dbReference type="ARBA" id="ARBA00022448"/>
    </source>
</evidence>
<keyword evidence="4" id="KW-0249">Electron transport</keyword>
<evidence type="ECO:0000259" key="8">
    <source>
        <dbReference type="PROSITE" id="PS51007"/>
    </source>
</evidence>
<dbReference type="GO" id="GO:0009055">
    <property type="term" value="F:electron transfer activity"/>
    <property type="evidence" value="ECO:0007669"/>
    <property type="project" value="InterPro"/>
</dbReference>
<dbReference type="InterPro" id="IPR009056">
    <property type="entry name" value="Cyt_c-like_dom"/>
</dbReference>
<protein>
    <submittedName>
        <fullName evidence="9">Cytochrome c5</fullName>
    </submittedName>
</protein>
<keyword evidence="3 6" id="KW-0479">Metal-binding</keyword>
<keyword evidence="5 6" id="KW-0408">Iron</keyword>
<evidence type="ECO:0000256" key="5">
    <source>
        <dbReference type="ARBA" id="ARBA00023004"/>
    </source>
</evidence>
<dbReference type="STRING" id="1547922.ISF6_1856"/>
<feature type="domain" description="Cytochrome c" evidence="8">
    <location>
        <begin position="83"/>
        <end position="297"/>
    </location>
</feature>
<accession>A0A0K8P055</accession>
<name>A0A0K8P055_PISS1</name>
<evidence type="ECO:0000256" key="4">
    <source>
        <dbReference type="ARBA" id="ARBA00022982"/>
    </source>
</evidence>
<dbReference type="OrthoDB" id="9814708at2"/>
<gene>
    <name evidence="9" type="ORF">ISF6_1856</name>
</gene>